<organism evidence="7 8">
    <name type="scientific">Priapulus caudatus</name>
    <name type="common">Priapulid worm</name>
    <dbReference type="NCBI Taxonomy" id="37621"/>
    <lineage>
        <taxon>Eukaryota</taxon>
        <taxon>Metazoa</taxon>
        <taxon>Ecdysozoa</taxon>
        <taxon>Scalidophora</taxon>
        <taxon>Priapulida</taxon>
        <taxon>Priapulimorpha</taxon>
        <taxon>Priapulimorphida</taxon>
        <taxon>Priapulidae</taxon>
        <taxon>Priapulus</taxon>
    </lineage>
</organism>
<protein>
    <recommendedName>
        <fullName evidence="5">DNA 3'-5' helicase</fullName>
        <ecNumber evidence="5">5.6.2.4</ecNumber>
    </recommendedName>
</protein>
<evidence type="ECO:0000313" key="7">
    <source>
        <dbReference type="Proteomes" id="UP000695022"/>
    </source>
</evidence>
<dbReference type="Pfam" id="PF00270">
    <property type="entry name" value="DEAD"/>
    <property type="match status" value="1"/>
</dbReference>
<dbReference type="InterPro" id="IPR027417">
    <property type="entry name" value="P-loop_NTPase"/>
</dbReference>
<reference evidence="8" key="1">
    <citation type="submission" date="2025-08" db="UniProtKB">
        <authorList>
            <consortium name="RefSeq"/>
        </authorList>
    </citation>
    <scope>IDENTIFICATION</scope>
</reference>
<dbReference type="Pfam" id="PF00271">
    <property type="entry name" value="Helicase_C"/>
    <property type="match status" value="1"/>
</dbReference>
<dbReference type="InterPro" id="IPR014001">
    <property type="entry name" value="Helicase_ATP-bd"/>
</dbReference>
<dbReference type="GeneID" id="106812621"/>
<name>A0ABM1EIJ9_PRICU</name>
<dbReference type="InterPro" id="IPR011545">
    <property type="entry name" value="DEAD/DEAH_box_helicase_dom"/>
</dbReference>
<evidence type="ECO:0000259" key="6">
    <source>
        <dbReference type="PROSITE" id="PS51192"/>
    </source>
</evidence>
<evidence type="ECO:0000256" key="4">
    <source>
        <dbReference type="ARBA" id="ARBA00034617"/>
    </source>
</evidence>
<keyword evidence="3" id="KW-0067">ATP-binding</keyword>
<keyword evidence="2" id="KW-0547">Nucleotide-binding</keyword>
<proteinExistence type="inferred from homology"/>
<feature type="domain" description="Helicase ATP-binding" evidence="6">
    <location>
        <begin position="1"/>
        <end position="126"/>
    </location>
</feature>
<sequence length="298" mass="34147">MFNQVEILLRMGVSAAAILPPSELHPDTKRGLLAGKFTVVFCSPEAMSMDIWREMIVQLGERLCLFTCDEAHCISEWGLDFRPEYMEISRVYSILPKSTRWLFLTATCTDQLHQSILDILNIKPDEVQTIAAVPDRKNIYIKWKTGVRSYKQELEWLVDHMRTAGPNAEKTIIYCRSINQVAAVYEDLLSRIGEDAWQGKTHTMENLGITMYHGSIGKLQEQYVLNTFVKVDSIVRCVVCTIAFGMGIQVTDVRHIIQWDRAMGSCWLRRCLLHHSPCCMEINCRCRQVFSHPPQSSS</sequence>
<dbReference type="SUPFAM" id="SSF52540">
    <property type="entry name" value="P-loop containing nucleoside triphosphate hydrolases"/>
    <property type="match status" value="1"/>
</dbReference>
<evidence type="ECO:0000313" key="8">
    <source>
        <dbReference type="RefSeq" id="XP_014672020.1"/>
    </source>
</evidence>
<evidence type="ECO:0000256" key="2">
    <source>
        <dbReference type="ARBA" id="ARBA00022741"/>
    </source>
</evidence>
<dbReference type="PANTHER" id="PTHR13710">
    <property type="entry name" value="DNA HELICASE RECQ FAMILY MEMBER"/>
    <property type="match status" value="1"/>
</dbReference>
<comment type="similarity">
    <text evidence="1">Belongs to the helicase family. RecQ subfamily.</text>
</comment>
<evidence type="ECO:0000256" key="5">
    <source>
        <dbReference type="ARBA" id="ARBA00034808"/>
    </source>
</evidence>
<gene>
    <name evidence="8" type="primary">LOC106812621</name>
</gene>
<dbReference type="EC" id="5.6.2.4" evidence="5"/>
<keyword evidence="7" id="KW-1185">Reference proteome</keyword>
<dbReference type="RefSeq" id="XP_014672020.1">
    <property type="nucleotide sequence ID" value="XM_014816534.1"/>
</dbReference>
<evidence type="ECO:0000256" key="1">
    <source>
        <dbReference type="ARBA" id="ARBA00005446"/>
    </source>
</evidence>
<evidence type="ECO:0000256" key="3">
    <source>
        <dbReference type="ARBA" id="ARBA00022840"/>
    </source>
</evidence>
<dbReference type="PROSITE" id="PS51192">
    <property type="entry name" value="HELICASE_ATP_BIND_1"/>
    <property type="match status" value="1"/>
</dbReference>
<accession>A0ABM1EIJ9</accession>
<dbReference type="Gene3D" id="3.40.50.300">
    <property type="entry name" value="P-loop containing nucleotide triphosphate hydrolases"/>
    <property type="match status" value="2"/>
</dbReference>
<dbReference type="PANTHER" id="PTHR13710:SF157">
    <property type="entry name" value="DNA HELICASE"/>
    <property type="match status" value="1"/>
</dbReference>
<dbReference type="InterPro" id="IPR001650">
    <property type="entry name" value="Helicase_C-like"/>
</dbReference>
<dbReference type="Proteomes" id="UP000695022">
    <property type="component" value="Unplaced"/>
</dbReference>
<comment type="catalytic activity">
    <reaction evidence="4">
        <text>Couples ATP hydrolysis with the unwinding of duplex DNA by translocating in the 3'-5' direction.</text>
        <dbReference type="EC" id="5.6.2.4"/>
    </reaction>
</comment>